<dbReference type="InterPro" id="IPR036249">
    <property type="entry name" value="Thioredoxin-like_sf"/>
</dbReference>
<dbReference type="InterPro" id="IPR002109">
    <property type="entry name" value="Glutaredoxin"/>
</dbReference>
<dbReference type="SUPFAM" id="SSF52833">
    <property type="entry name" value="Thioredoxin-like"/>
    <property type="match status" value="1"/>
</dbReference>
<dbReference type="RefSeq" id="WP_115900670.1">
    <property type="nucleotide sequence ID" value="NZ_QUNS01000003.1"/>
</dbReference>
<dbReference type="Proteomes" id="UP000256884">
    <property type="component" value="Unassembled WGS sequence"/>
</dbReference>
<evidence type="ECO:0000313" key="3">
    <source>
        <dbReference type="Proteomes" id="UP000256884"/>
    </source>
</evidence>
<protein>
    <submittedName>
        <fullName evidence="2">Glutaredoxin</fullName>
    </submittedName>
</protein>
<dbReference type="PROSITE" id="PS51354">
    <property type="entry name" value="GLUTAREDOXIN_2"/>
    <property type="match status" value="1"/>
</dbReference>
<dbReference type="Gene3D" id="3.40.30.10">
    <property type="entry name" value="Glutaredoxin"/>
    <property type="match status" value="1"/>
</dbReference>
<evidence type="ECO:0000259" key="1">
    <source>
        <dbReference type="Pfam" id="PF00462"/>
    </source>
</evidence>
<reference evidence="2 3" key="1">
    <citation type="submission" date="2018-08" db="EMBL/GenBank/DDBJ databases">
        <title>Genomic Encyclopedia of Type Strains, Phase IV (KMG-IV): sequencing the most valuable type-strain genomes for metagenomic binning, comparative biology and taxonomic classification.</title>
        <authorList>
            <person name="Goeker M."/>
        </authorList>
    </citation>
    <scope>NUCLEOTIDE SEQUENCE [LARGE SCALE GENOMIC DNA]</scope>
    <source>
        <strain evidence="2 3">DSM 18841</strain>
    </source>
</reference>
<comment type="caution">
    <text evidence="2">The sequence shown here is derived from an EMBL/GenBank/DDBJ whole genome shotgun (WGS) entry which is preliminary data.</text>
</comment>
<keyword evidence="3" id="KW-1185">Reference proteome</keyword>
<feature type="domain" description="Glutaredoxin" evidence="1">
    <location>
        <begin position="3"/>
        <end position="62"/>
    </location>
</feature>
<proteinExistence type="predicted"/>
<dbReference type="Pfam" id="PF00462">
    <property type="entry name" value="Glutaredoxin"/>
    <property type="match status" value="1"/>
</dbReference>
<dbReference type="AlphaFoldDB" id="A0A3E0I0P7"/>
<name>A0A3E0I0P7_9FLAO</name>
<evidence type="ECO:0000313" key="2">
    <source>
        <dbReference type="EMBL" id="REH52304.1"/>
    </source>
</evidence>
<gene>
    <name evidence="2" type="ORF">C7448_10336</name>
</gene>
<accession>A0A3E0I0P7</accession>
<dbReference type="OrthoDB" id="982312at2"/>
<organism evidence="2 3">
    <name type="scientific">Tenacibaculum gallaicum</name>
    <dbReference type="NCBI Taxonomy" id="561505"/>
    <lineage>
        <taxon>Bacteria</taxon>
        <taxon>Pseudomonadati</taxon>
        <taxon>Bacteroidota</taxon>
        <taxon>Flavobacteriia</taxon>
        <taxon>Flavobacteriales</taxon>
        <taxon>Flavobacteriaceae</taxon>
        <taxon>Tenacibaculum</taxon>
    </lineage>
</organism>
<sequence length="82" mass="9502">MKIVLYGRKGHAHTVAYKNFLKSAEVPFEYKDVSINEEAKEHSKELYEGQVKYPTLFVDDEVYLTPSSDTFNKLMQDLKLKG</sequence>
<dbReference type="EMBL" id="QUNS01000003">
    <property type="protein sequence ID" value="REH52304.1"/>
    <property type="molecule type" value="Genomic_DNA"/>
</dbReference>